<comment type="similarity">
    <text evidence="1">Belongs to the class-II aminoacyl-tRNA synthetase family.</text>
</comment>
<gene>
    <name evidence="9" type="primary">SLM5</name>
    <name evidence="9" type="ORF">MVES_001240</name>
</gene>
<proteinExistence type="inferred from homology"/>
<dbReference type="STRING" id="2020962.A0A2N1JEJ5"/>
<evidence type="ECO:0000256" key="2">
    <source>
        <dbReference type="ARBA" id="ARBA00012816"/>
    </source>
</evidence>
<dbReference type="NCBIfam" id="TIGR00457">
    <property type="entry name" value="asnS"/>
    <property type="match status" value="1"/>
</dbReference>
<accession>A0A2N1JEJ5</accession>
<evidence type="ECO:0000256" key="1">
    <source>
        <dbReference type="ARBA" id="ARBA00008226"/>
    </source>
</evidence>
<dbReference type="GO" id="GO:0005739">
    <property type="term" value="C:mitochondrion"/>
    <property type="evidence" value="ECO:0007669"/>
    <property type="project" value="TreeGrafter"/>
</dbReference>
<evidence type="ECO:0000256" key="5">
    <source>
        <dbReference type="ARBA" id="ARBA00022840"/>
    </source>
</evidence>
<keyword evidence="5" id="KW-0067">ATP-binding</keyword>
<feature type="domain" description="Aminoacyl-transfer RNA synthetases class-II family profile" evidence="8">
    <location>
        <begin position="175"/>
        <end position="530"/>
    </location>
</feature>
<dbReference type="OrthoDB" id="1931232at2759"/>
<keyword evidence="6" id="KW-0648">Protein biosynthesis</keyword>
<dbReference type="Gene3D" id="2.40.50.140">
    <property type="entry name" value="Nucleic acid-binding proteins"/>
    <property type="match status" value="1"/>
</dbReference>
<dbReference type="EMBL" id="KZ454988">
    <property type="protein sequence ID" value="PKI84972.1"/>
    <property type="molecule type" value="Genomic_DNA"/>
</dbReference>
<dbReference type="PANTHER" id="PTHR22594:SF34">
    <property type="entry name" value="ASPARAGINE--TRNA LIGASE, MITOCHONDRIAL-RELATED"/>
    <property type="match status" value="1"/>
</dbReference>
<dbReference type="Pfam" id="PF00152">
    <property type="entry name" value="tRNA-synt_2"/>
    <property type="match status" value="1"/>
</dbReference>
<evidence type="ECO:0000259" key="8">
    <source>
        <dbReference type="PROSITE" id="PS50862"/>
    </source>
</evidence>
<dbReference type="SUPFAM" id="SSF55681">
    <property type="entry name" value="Class II aaRS and biotin synthetases"/>
    <property type="match status" value="1"/>
</dbReference>
<dbReference type="AlphaFoldDB" id="A0A2N1JEJ5"/>
<dbReference type="GO" id="GO:0005524">
    <property type="term" value="F:ATP binding"/>
    <property type="evidence" value="ECO:0007669"/>
    <property type="project" value="UniProtKB-KW"/>
</dbReference>
<dbReference type="GO" id="GO:0004816">
    <property type="term" value="F:asparagine-tRNA ligase activity"/>
    <property type="evidence" value="ECO:0007669"/>
    <property type="project" value="UniProtKB-EC"/>
</dbReference>
<evidence type="ECO:0000313" key="10">
    <source>
        <dbReference type="Proteomes" id="UP000232875"/>
    </source>
</evidence>
<dbReference type="PANTHER" id="PTHR22594">
    <property type="entry name" value="ASPARTYL/LYSYL-TRNA SYNTHETASE"/>
    <property type="match status" value="1"/>
</dbReference>
<dbReference type="EC" id="6.1.1.22" evidence="2"/>
<dbReference type="Proteomes" id="UP000232875">
    <property type="component" value="Unassembled WGS sequence"/>
</dbReference>
<dbReference type="Gene3D" id="3.30.930.10">
    <property type="entry name" value="Bira Bifunctional Protein, Domain 2"/>
    <property type="match status" value="1"/>
</dbReference>
<keyword evidence="3" id="KW-0436">Ligase</keyword>
<dbReference type="SUPFAM" id="SSF50249">
    <property type="entry name" value="Nucleic acid-binding proteins"/>
    <property type="match status" value="1"/>
</dbReference>
<dbReference type="PRINTS" id="PR01042">
    <property type="entry name" value="TRNASYNTHASP"/>
</dbReference>
<keyword evidence="4" id="KW-0547">Nucleotide-binding</keyword>
<organism evidence="9 10">
    <name type="scientific">Malassezia vespertilionis</name>
    <dbReference type="NCBI Taxonomy" id="2020962"/>
    <lineage>
        <taxon>Eukaryota</taxon>
        <taxon>Fungi</taxon>
        <taxon>Dikarya</taxon>
        <taxon>Basidiomycota</taxon>
        <taxon>Ustilaginomycotina</taxon>
        <taxon>Malasseziomycetes</taxon>
        <taxon>Malasseziales</taxon>
        <taxon>Malasseziaceae</taxon>
        <taxon>Malassezia</taxon>
    </lineage>
</organism>
<evidence type="ECO:0000256" key="6">
    <source>
        <dbReference type="ARBA" id="ARBA00022917"/>
    </source>
</evidence>
<dbReference type="InterPro" id="IPR004522">
    <property type="entry name" value="Asn-tRNA-ligase"/>
</dbReference>
<dbReference type="InterPro" id="IPR006195">
    <property type="entry name" value="aa-tRNA-synth_II"/>
</dbReference>
<reference evidence="9 10" key="1">
    <citation type="submission" date="2017-10" db="EMBL/GenBank/DDBJ databases">
        <title>A novel species of cold-tolerant Malassezia isolated from bats.</title>
        <authorList>
            <person name="Lorch J.M."/>
            <person name="Palmer J.M."/>
            <person name="Vanderwolf K.J."/>
            <person name="Schmidt K.Z."/>
            <person name="Verant M.L."/>
            <person name="Weller T.J."/>
            <person name="Blehert D.S."/>
        </authorList>
    </citation>
    <scope>NUCLEOTIDE SEQUENCE [LARGE SCALE GENOMIC DNA]</scope>
    <source>
        <strain evidence="9 10">NWHC:44797-103</strain>
    </source>
</reference>
<evidence type="ECO:0000256" key="7">
    <source>
        <dbReference type="ARBA" id="ARBA00023146"/>
    </source>
</evidence>
<evidence type="ECO:0000256" key="3">
    <source>
        <dbReference type="ARBA" id="ARBA00022598"/>
    </source>
</evidence>
<sequence length="538" mass="60096">MALWHSAKIAAERIPVRARGVQTGMPRTLNHILYEMRHAAEKNQALDAPVQVHGWIASMRKQKTRNFMELSDGTLGGSMTLQAMLVGDAEGLAPGVAVRLHGRMRPGRGTKKDQSIEMHVDTYTVLAPNDLATYPLAHLMNRSDRGDPAHFAAAEIVRRESHWKPRTARYGAVSRTRSRMESAMGAWFEENDYVKVHPPVITSSDCEGGGEIFRVVAEADAGKQATPHDLSAFWSHHSAFLSVSTQLHLEAFALGLSRVWALTPVFRAEGSSTNRHLAEFWMCEAELCWIPQGTDGLSAVMDCVEGVIKAAVYSAVGRDSSIPRHRQRAEEDMQLLLDAPHPEQVLAGQAALDTAWPRITYTDAVRILGMHHHTVDSSDRFEIEPVWGDALRSEHERWLADRAGTPVFVTDYPAKGKPFYMRENAQRVRLTDGLAPGHEHEERETVACFDLLVPHVGEIAGGSLREEREEVLAQRMRAQNVAQNDTRLSWYKEDLRRYGGAPHGGFGLGVERLLSWITHTENVRDIVAFPRVKGPLRY</sequence>
<name>A0A2N1JEJ5_9BASI</name>
<dbReference type="InterPro" id="IPR004364">
    <property type="entry name" value="Aa-tRNA-synt_II"/>
</dbReference>
<keyword evidence="10" id="KW-1185">Reference proteome</keyword>
<dbReference type="InterPro" id="IPR002312">
    <property type="entry name" value="Asp/Asn-tRNA-synth_IIb"/>
</dbReference>
<evidence type="ECO:0000313" key="9">
    <source>
        <dbReference type="EMBL" id="PKI84972.1"/>
    </source>
</evidence>
<dbReference type="GO" id="GO:0006421">
    <property type="term" value="P:asparaginyl-tRNA aminoacylation"/>
    <property type="evidence" value="ECO:0007669"/>
    <property type="project" value="InterPro"/>
</dbReference>
<dbReference type="InterPro" id="IPR012340">
    <property type="entry name" value="NA-bd_OB-fold"/>
</dbReference>
<protein>
    <recommendedName>
        <fullName evidence="2">asparagine--tRNA ligase</fullName>
        <ecNumber evidence="2">6.1.1.22</ecNumber>
    </recommendedName>
</protein>
<dbReference type="PROSITE" id="PS50862">
    <property type="entry name" value="AA_TRNA_LIGASE_II"/>
    <property type="match status" value="1"/>
</dbReference>
<evidence type="ECO:0000256" key="4">
    <source>
        <dbReference type="ARBA" id="ARBA00022741"/>
    </source>
</evidence>
<keyword evidence="7" id="KW-0030">Aminoacyl-tRNA synthetase</keyword>
<dbReference type="InterPro" id="IPR045864">
    <property type="entry name" value="aa-tRNA-synth_II/BPL/LPL"/>
</dbReference>